<dbReference type="InterPro" id="IPR004788">
    <property type="entry name" value="Ribose5P_isomerase_type_A"/>
</dbReference>
<dbReference type="PANTHER" id="PTHR11934:SF0">
    <property type="entry name" value="RIBOSE-5-PHOSPHATE ISOMERASE"/>
    <property type="match status" value="1"/>
</dbReference>
<name>A0AAX2CH99_9BACI</name>
<gene>
    <name evidence="1" type="ORF">BCB44BAC_02186</name>
</gene>
<dbReference type="AlphaFoldDB" id="A0AAX2CH99"/>
<dbReference type="PANTHER" id="PTHR11934">
    <property type="entry name" value="RIBOSE-5-PHOSPHATE ISOMERASE"/>
    <property type="match status" value="1"/>
</dbReference>
<dbReference type="Pfam" id="PF06026">
    <property type="entry name" value="Rib_5-P_isom_A"/>
    <property type="match status" value="1"/>
</dbReference>
<dbReference type="GO" id="GO:0005829">
    <property type="term" value="C:cytosol"/>
    <property type="evidence" value="ECO:0007669"/>
    <property type="project" value="TreeGrafter"/>
</dbReference>
<sequence length="88" mass="10088">MKSFHLPIIKQKKDSIARLSNYVTHEKRAPFLTNNGNFILDCRFPNQITASLEMHHRLKMITGVIETGLFINMVHKVIIGTENGIIEL</sequence>
<protein>
    <submittedName>
        <fullName evidence="1">Ribose-5-phosphate isomerase A</fullName>
    </submittedName>
</protein>
<dbReference type="Proteomes" id="UP000242164">
    <property type="component" value="Unassembled WGS sequence"/>
</dbReference>
<accession>A0AAX2CH99</accession>
<evidence type="ECO:0000313" key="2">
    <source>
        <dbReference type="Proteomes" id="UP000242164"/>
    </source>
</evidence>
<dbReference type="Gene3D" id="3.30.70.260">
    <property type="match status" value="1"/>
</dbReference>
<organism evidence="1 2">
    <name type="scientific">Bacillus cytotoxicus</name>
    <dbReference type="NCBI Taxonomy" id="580165"/>
    <lineage>
        <taxon>Bacteria</taxon>
        <taxon>Bacillati</taxon>
        <taxon>Bacillota</taxon>
        <taxon>Bacilli</taxon>
        <taxon>Bacillales</taxon>
        <taxon>Bacillaceae</taxon>
        <taxon>Bacillus</taxon>
        <taxon>Bacillus cereus group</taxon>
    </lineage>
</organism>
<dbReference type="GO" id="GO:0006014">
    <property type="term" value="P:D-ribose metabolic process"/>
    <property type="evidence" value="ECO:0007669"/>
    <property type="project" value="TreeGrafter"/>
</dbReference>
<proteinExistence type="predicted"/>
<comment type="caution">
    <text evidence="1">The sequence shown here is derived from an EMBL/GenBank/DDBJ whole genome shotgun (WGS) entry which is preliminary data.</text>
</comment>
<reference evidence="1 2" key="1">
    <citation type="submission" date="2016-08" db="EMBL/GenBank/DDBJ databases">
        <authorList>
            <person name="Loux V."/>
            <person name="Rue O."/>
        </authorList>
    </citation>
    <scope>NUCLEOTIDE SEQUENCE [LARGE SCALE GENOMIC DNA]</scope>
    <source>
        <strain evidence="1 2">AFSSA_08CEB44bac</strain>
    </source>
</reference>
<dbReference type="GO" id="GO:0004751">
    <property type="term" value="F:ribose-5-phosphate isomerase activity"/>
    <property type="evidence" value="ECO:0007669"/>
    <property type="project" value="InterPro"/>
</dbReference>
<dbReference type="GO" id="GO:0009052">
    <property type="term" value="P:pentose-phosphate shunt, non-oxidative branch"/>
    <property type="evidence" value="ECO:0007669"/>
    <property type="project" value="InterPro"/>
</dbReference>
<dbReference type="SUPFAM" id="SSF75445">
    <property type="entry name" value="D-ribose-5-phosphate isomerase (RpiA), lid domain"/>
    <property type="match status" value="1"/>
</dbReference>
<dbReference type="EMBL" id="FMIK01000024">
    <property type="protein sequence ID" value="SCL93122.1"/>
    <property type="molecule type" value="Genomic_DNA"/>
</dbReference>
<keyword evidence="1" id="KW-0413">Isomerase</keyword>
<evidence type="ECO:0000313" key="1">
    <source>
        <dbReference type="EMBL" id="SCL93122.1"/>
    </source>
</evidence>